<evidence type="ECO:0000313" key="2">
    <source>
        <dbReference type="EMBL" id="KAE9588407.1"/>
    </source>
</evidence>
<protein>
    <submittedName>
        <fullName evidence="2">Uncharacterized protein</fullName>
    </submittedName>
</protein>
<proteinExistence type="predicted"/>
<dbReference type="EMBL" id="WOCE01000022">
    <property type="protein sequence ID" value="KAE9588407.1"/>
    <property type="molecule type" value="Genomic_DNA"/>
</dbReference>
<organism evidence="2 3">
    <name type="scientific">Lupinus albus</name>
    <name type="common">White lupine</name>
    <name type="synonym">Lupinus termis</name>
    <dbReference type="NCBI Taxonomy" id="3870"/>
    <lineage>
        <taxon>Eukaryota</taxon>
        <taxon>Viridiplantae</taxon>
        <taxon>Streptophyta</taxon>
        <taxon>Embryophyta</taxon>
        <taxon>Tracheophyta</taxon>
        <taxon>Spermatophyta</taxon>
        <taxon>Magnoliopsida</taxon>
        <taxon>eudicotyledons</taxon>
        <taxon>Gunneridae</taxon>
        <taxon>Pentapetalae</taxon>
        <taxon>rosids</taxon>
        <taxon>fabids</taxon>
        <taxon>Fabales</taxon>
        <taxon>Fabaceae</taxon>
        <taxon>Papilionoideae</taxon>
        <taxon>50 kb inversion clade</taxon>
        <taxon>genistoids sensu lato</taxon>
        <taxon>core genistoids</taxon>
        <taxon>Genisteae</taxon>
        <taxon>Lupinus</taxon>
    </lineage>
</organism>
<name>A0A6A4NP59_LUPAL</name>
<reference evidence="3" key="1">
    <citation type="journal article" date="2020" name="Nat. Commun.">
        <title>Genome sequence of the cluster root forming white lupin.</title>
        <authorList>
            <person name="Hufnagel B."/>
            <person name="Marques A."/>
            <person name="Soriano A."/>
            <person name="Marques L."/>
            <person name="Divol F."/>
            <person name="Doumas P."/>
            <person name="Sallet E."/>
            <person name="Mancinotti D."/>
            <person name="Carrere S."/>
            <person name="Marande W."/>
            <person name="Arribat S."/>
            <person name="Keller J."/>
            <person name="Huneau C."/>
            <person name="Blein T."/>
            <person name="Aime D."/>
            <person name="Laguerre M."/>
            <person name="Taylor J."/>
            <person name="Schubert V."/>
            <person name="Nelson M."/>
            <person name="Geu-Flores F."/>
            <person name="Crespi M."/>
            <person name="Gallardo-Guerrero K."/>
            <person name="Delaux P.-M."/>
            <person name="Salse J."/>
            <person name="Berges H."/>
            <person name="Guyot R."/>
            <person name="Gouzy J."/>
            <person name="Peret B."/>
        </authorList>
    </citation>
    <scope>NUCLEOTIDE SEQUENCE [LARGE SCALE GENOMIC DNA]</scope>
    <source>
        <strain evidence="3">cv. Amiga</strain>
    </source>
</reference>
<keyword evidence="3" id="KW-1185">Reference proteome</keyword>
<keyword evidence="1" id="KW-0472">Membrane</keyword>
<keyword evidence="1" id="KW-1133">Transmembrane helix</keyword>
<dbReference type="AlphaFoldDB" id="A0A6A4NP59"/>
<dbReference type="Proteomes" id="UP000447434">
    <property type="component" value="Chromosome 22"/>
</dbReference>
<evidence type="ECO:0000256" key="1">
    <source>
        <dbReference type="SAM" id="Phobius"/>
    </source>
</evidence>
<feature type="transmembrane region" description="Helical" evidence="1">
    <location>
        <begin position="6"/>
        <end position="28"/>
    </location>
</feature>
<sequence length="40" mass="4530">MLSGMIWVVCEGLVLSFGILLLDTSQLVDFAHKLRKLRLI</sequence>
<accession>A0A6A4NP59</accession>
<comment type="caution">
    <text evidence="2">The sequence shown here is derived from an EMBL/GenBank/DDBJ whole genome shotgun (WGS) entry which is preliminary data.</text>
</comment>
<evidence type="ECO:0000313" key="3">
    <source>
        <dbReference type="Proteomes" id="UP000447434"/>
    </source>
</evidence>
<gene>
    <name evidence="2" type="ORF">Lalb_Chr22g0355001</name>
</gene>
<keyword evidence="1" id="KW-0812">Transmembrane</keyword>